<reference evidence="2" key="2">
    <citation type="submission" date="2023-05" db="EMBL/GenBank/DDBJ databases">
        <authorList>
            <consortium name="Lawrence Berkeley National Laboratory"/>
            <person name="Steindorff A."/>
            <person name="Hensen N."/>
            <person name="Bonometti L."/>
            <person name="Westerberg I."/>
            <person name="Brannstrom I.O."/>
            <person name="Guillou S."/>
            <person name="Cros-Aarteil S."/>
            <person name="Calhoun S."/>
            <person name="Haridas S."/>
            <person name="Kuo A."/>
            <person name="Mondo S."/>
            <person name="Pangilinan J."/>
            <person name="Riley R."/>
            <person name="Labutti K."/>
            <person name="Andreopoulos B."/>
            <person name="Lipzen A."/>
            <person name="Chen C."/>
            <person name="Yanf M."/>
            <person name="Daum C."/>
            <person name="Ng V."/>
            <person name="Clum A."/>
            <person name="Ohm R."/>
            <person name="Martin F."/>
            <person name="Silar P."/>
            <person name="Natvig D."/>
            <person name="Lalanne C."/>
            <person name="Gautier V."/>
            <person name="Ament-Velasquez S.L."/>
            <person name="Kruys A."/>
            <person name="Hutchinson M.I."/>
            <person name="Powell A.J."/>
            <person name="Barry K."/>
            <person name="Miller A.N."/>
            <person name="Grigoriev I.V."/>
            <person name="Debuchy R."/>
            <person name="Gladieux P."/>
            <person name="Thoren M.H."/>
            <person name="Johannesson H."/>
        </authorList>
    </citation>
    <scope>NUCLEOTIDE SEQUENCE</scope>
    <source>
        <strain evidence="2">PSN293</strain>
    </source>
</reference>
<accession>A0AAN6YHN3</accession>
<feature type="region of interest" description="Disordered" evidence="1">
    <location>
        <begin position="424"/>
        <end position="443"/>
    </location>
</feature>
<evidence type="ECO:0000313" key="2">
    <source>
        <dbReference type="EMBL" id="KAK4216842.1"/>
    </source>
</evidence>
<feature type="compositionally biased region" description="Polar residues" evidence="1">
    <location>
        <begin position="70"/>
        <end position="84"/>
    </location>
</feature>
<proteinExistence type="predicted"/>
<reference evidence="2" key="1">
    <citation type="journal article" date="2023" name="Mol. Phylogenet. Evol.">
        <title>Genome-scale phylogeny and comparative genomics of the fungal order Sordariales.</title>
        <authorList>
            <person name="Hensen N."/>
            <person name="Bonometti L."/>
            <person name="Westerberg I."/>
            <person name="Brannstrom I.O."/>
            <person name="Guillou S."/>
            <person name="Cros-Aarteil S."/>
            <person name="Calhoun S."/>
            <person name="Haridas S."/>
            <person name="Kuo A."/>
            <person name="Mondo S."/>
            <person name="Pangilinan J."/>
            <person name="Riley R."/>
            <person name="LaButti K."/>
            <person name="Andreopoulos B."/>
            <person name="Lipzen A."/>
            <person name="Chen C."/>
            <person name="Yan M."/>
            <person name="Daum C."/>
            <person name="Ng V."/>
            <person name="Clum A."/>
            <person name="Steindorff A."/>
            <person name="Ohm R.A."/>
            <person name="Martin F."/>
            <person name="Silar P."/>
            <person name="Natvig D.O."/>
            <person name="Lalanne C."/>
            <person name="Gautier V."/>
            <person name="Ament-Velasquez S.L."/>
            <person name="Kruys A."/>
            <person name="Hutchinson M.I."/>
            <person name="Powell A.J."/>
            <person name="Barry K."/>
            <person name="Miller A.N."/>
            <person name="Grigoriev I.V."/>
            <person name="Debuchy R."/>
            <person name="Gladieux P."/>
            <person name="Hiltunen Thoren M."/>
            <person name="Johannesson H."/>
        </authorList>
    </citation>
    <scope>NUCLEOTIDE SEQUENCE</scope>
    <source>
        <strain evidence="2">PSN293</strain>
    </source>
</reference>
<feature type="compositionally biased region" description="Polar residues" evidence="1">
    <location>
        <begin position="145"/>
        <end position="163"/>
    </location>
</feature>
<dbReference type="Proteomes" id="UP001301769">
    <property type="component" value="Unassembled WGS sequence"/>
</dbReference>
<feature type="compositionally biased region" description="Basic and acidic residues" evidence="1">
    <location>
        <begin position="131"/>
        <end position="144"/>
    </location>
</feature>
<feature type="compositionally biased region" description="Low complexity" evidence="1">
    <location>
        <begin position="20"/>
        <end position="50"/>
    </location>
</feature>
<evidence type="ECO:0000256" key="1">
    <source>
        <dbReference type="SAM" id="MobiDB-lite"/>
    </source>
</evidence>
<keyword evidence="3" id="KW-1185">Reference proteome</keyword>
<dbReference type="AlphaFoldDB" id="A0AAN6YHN3"/>
<protein>
    <submittedName>
        <fullName evidence="2">Uncharacterized protein</fullName>
    </submittedName>
</protein>
<feature type="compositionally biased region" description="Acidic residues" evidence="1">
    <location>
        <begin position="198"/>
        <end position="211"/>
    </location>
</feature>
<organism evidence="2 3">
    <name type="scientific">Rhypophila decipiens</name>
    <dbReference type="NCBI Taxonomy" id="261697"/>
    <lineage>
        <taxon>Eukaryota</taxon>
        <taxon>Fungi</taxon>
        <taxon>Dikarya</taxon>
        <taxon>Ascomycota</taxon>
        <taxon>Pezizomycotina</taxon>
        <taxon>Sordariomycetes</taxon>
        <taxon>Sordariomycetidae</taxon>
        <taxon>Sordariales</taxon>
        <taxon>Naviculisporaceae</taxon>
        <taxon>Rhypophila</taxon>
    </lineage>
</organism>
<comment type="caution">
    <text evidence="2">The sequence shown here is derived from an EMBL/GenBank/DDBJ whole genome shotgun (WGS) entry which is preliminary data.</text>
</comment>
<feature type="region of interest" description="Disordered" evidence="1">
    <location>
        <begin position="1"/>
        <end position="301"/>
    </location>
</feature>
<name>A0AAN6YHN3_9PEZI</name>
<feature type="compositionally biased region" description="Low complexity" evidence="1">
    <location>
        <begin position="97"/>
        <end position="106"/>
    </location>
</feature>
<gene>
    <name evidence="2" type="ORF">QBC37DRAFT_452967</name>
</gene>
<dbReference type="EMBL" id="MU858064">
    <property type="protein sequence ID" value="KAK4216842.1"/>
    <property type="molecule type" value="Genomic_DNA"/>
</dbReference>
<feature type="compositionally biased region" description="Polar residues" evidence="1">
    <location>
        <begin position="117"/>
        <end position="127"/>
    </location>
</feature>
<evidence type="ECO:0000313" key="3">
    <source>
        <dbReference type="Proteomes" id="UP001301769"/>
    </source>
</evidence>
<feature type="compositionally biased region" description="Basic residues" evidence="1">
    <location>
        <begin position="8"/>
        <end position="19"/>
    </location>
</feature>
<feature type="compositionally biased region" description="Low complexity" evidence="1">
    <location>
        <begin position="264"/>
        <end position="284"/>
    </location>
</feature>
<sequence>MPPTSLPIRRRNAVRRRRQGSSPQQEQQQQQPSASPQQQQQQHQQQQQQPTGGGPQTLARPFSFDGRGAITTQPTSSTLATQQRANANPQPVPVPVPGALAAQAAGSTKGSEAKRACSSSDRGQNNYCAPERPDHHSSSFHDESWTSAYEDSALTGNESSNYQLGPVAERQSRSMIPGPQVRDSTWRKLIPSNPFAKDDDDDNDQKEDEQAEAATRACRDENEAGDLNGEDSRPAGVISRCYGSSSKELDNLPAVPRARRERSSSSLASVVSDVSESSGRRSVSPIGGRDGGGNLKPRRRRRRYPSSILSLISWAGDIVKLSRQEMYESLFLCSISSRTGFFLRGSRQQFDMWHHLGYLGWERMGTDEDFARKPFEPPASLVTQRFGAPVLSHTHRRVVNAERLKQSEKWRYFIPTQSSVPSLDLTLAEPRPNGPRPGPKRPAEMVLERGTWPVPHSRVHRTTLYIAQSSDQGLFHFLS</sequence>